<proteinExistence type="predicted"/>
<dbReference type="Proteomes" id="UP000256220">
    <property type="component" value="Unassembled WGS sequence"/>
</dbReference>
<sequence>MCLGVLTALCLCVLLLPRLLPEFGDSLAHLPDFSLSFQRVLASEFGALGLEIYYLRTQRSVACGDFPKLRCCL</sequence>
<keyword evidence="2" id="KW-1185">Reference proteome</keyword>
<name>A0A2P2FPK8_AMYLU</name>
<dbReference type="AlphaFoldDB" id="A0A2P2FPK8"/>
<evidence type="ECO:0000313" key="2">
    <source>
        <dbReference type="Proteomes" id="UP000256220"/>
    </source>
</evidence>
<reference evidence="1 2" key="1">
    <citation type="journal article" date="2014" name="Genome Announc.">
        <title>Draft Genome Sequence of Amycolatopsis lurida NRRL 2430, Producer of the Glycopeptide Family Antibiotic Ristocetin.</title>
        <authorList>
            <person name="Kwun M.J."/>
            <person name="Hong H.J."/>
        </authorList>
    </citation>
    <scope>NUCLEOTIDE SEQUENCE [LARGE SCALE GENOMIC DNA]</scope>
    <source>
        <strain evidence="1 2">NRRL 2430</strain>
    </source>
</reference>
<evidence type="ECO:0000313" key="1">
    <source>
        <dbReference type="EMBL" id="KFU78647.1"/>
    </source>
</evidence>
<gene>
    <name evidence="1" type="ORF">BB31_24630</name>
</gene>
<dbReference type="EMBL" id="JFBM01000023">
    <property type="protein sequence ID" value="KFU78647.1"/>
    <property type="molecule type" value="Genomic_DNA"/>
</dbReference>
<protein>
    <submittedName>
        <fullName evidence="1">Uncharacterized protein</fullName>
    </submittedName>
</protein>
<comment type="caution">
    <text evidence="1">The sequence shown here is derived from an EMBL/GenBank/DDBJ whole genome shotgun (WGS) entry which is preliminary data.</text>
</comment>
<accession>A0A2P2FPK8</accession>
<organism evidence="1 2">
    <name type="scientific">Amycolatopsis lurida NRRL 2430</name>
    <dbReference type="NCBI Taxonomy" id="1460371"/>
    <lineage>
        <taxon>Bacteria</taxon>
        <taxon>Bacillati</taxon>
        <taxon>Actinomycetota</taxon>
        <taxon>Actinomycetes</taxon>
        <taxon>Pseudonocardiales</taxon>
        <taxon>Pseudonocardiaceae</taxon>
        <taxon>Amycolatopsis</taxon>
    </lineage>
</organism>